<dbReference type="GO" id="GO:0005185">
    <property type="term" value="F:neurohypophyseal hormone activity"/>
    <property type="evidence" value="ECO:0007669"/>
    <property type="project" value="InterPro"/>
</dbReference>
<keyword evidence="19" id="KW-0732">Signal</keyword>
<feature type="transmembrane region" description="Helical" evidence="18">
    <location>
        <begin position="766"/>
        <end position="783"/>
    </location>
</feature>
<dbReference type="SUPFAM" id="SSF49606">
    <property type="entry name" value="Neurophysin II"/>
    <property type="match status" value="1"/>
</dbReference>
<feature type="domain" description="Ionotropic glutamate receptor C-terminal" evidence="20">
    <location>
        <begin position="763"/>
        <end position="1035"/>
    </location>
</feature>
<dbReference type="Gene3D" id="3.40.190.10">
    <property type="entry name" value="Periplasmic binding protein-like II"/>
    <property type="match status" value="1"/>
</dbReference>
<evidence type="ECO:0000313" key="22">
    <source>
        <dbReference type="EMBL" id="WRW34077.1"/>
    </source>
</evidence>
<keyword evidence="8" id="KW-0406">Ion transport</keyword>
<evidence type="ECO:0000256" key="9">
    <source>
        <dbReference type="ARBA" id="ARBA00023136"/>
    </source>
</evidence>
<dbReference type="SUPFAM" id="SSF53850">
    <property type="entry name" value="Periplasmic binding protein-like II"/>
    <property type="match status" value="1"/>
</dbReference>
<evidence type="ECO:0000256" key="3">
    <source>
        <dbReference type="ARBA" id="ARBA00008685"/>
    </source>
</evidence>
<dbReference type="EMBL" id="PP155003">
    <property type="protein sequence ID" value="WRW34077.1"/>
    <property type="molecule type" value="mRNA"/>
</dbReference>
<keyword evidence="7 18" id="KW-1133">Transmembrane helix</keyword>
<evidence type="ECO:0000256" key="15">
    <source>
        <dbReference type="PIRSR" id="PIRSR601508-1"/>
    </source>
</evidence>
<evidence type="ECO:0000256" key="2">
    <source>
        <dbReference type="ARBA" id="ARBA00007369"/>
    </source>
</evidence>
<dbReference type="PRINTS" id="PR00177">
    <property type="entry name" value="NMDARECEPTOR"/>
</dbReference>
<evidence type="ECO:0000256" key="6">
    <source>
        <dbReference type="ARBA" id="ARBA00022692"/>
    </source>
</evidence>
<dbReference type="InterPro" id="IPR052192">
    <property type="entry name" value="Insect_Ionotropic_Sensory_Rcpt"/>
</dbReference>
<evidence type="ECO:0000256" key="5">
    <source>
        <dbReference type="ARBA" id="ARBA00022475"/>
    </source>
</evidence>
<evidence type="ECO:0000256" key="1">
    <source>
        <dbReference type="ARBA" id="ARBA00004651"/>
    </source>
</evidence>
<feature type="binding site" evidence="15">
    <location>
        <position position="727"/>
    </location>
    <ligand>
        <name>L-glutamate</name>
        <dbReference type="ChEBI" id="CHEBI:29985"/>
    </ligand>
</feature>
<dbReference type="InterPro" id="IPR019594">
    <property type="entry name" value="Glu/Gly-bd"/>
</dbReference>
<dbReference type="GO" id="GO:0038023">
    <property type="term" value="F:signaling receptor activity"/>
    <property type="evidence" value="ECO:0007669"/>
    <property type="project" value="InterPro"/>
</dbReference>
<evidence type="ECO:0000259" key="21">
    <source>
        <dbReference type="Pfam" id="PF10613"/>
    </source>
</evidence>
<dbReference type="Pfam" id="PF10613">
    <property type="entry name" value="Lig_chan-Glu_bd"/>
    <property type="match status" value="1"/>
</dbReference>
<dbReference type="InterPro" id="IPR036387">
    <property type="entry name" value="Neurhyp_horm_dom_sf"/>
</dbReference>
<organism evidence="22">
    <name type="scientific">Polyphagotarsonemus latus</name>
    <dbReference type="NCBI Taxonomy" id="1204166"/>
    <lineage>
        <taxon>Eukaryota</taxon>
        <taxon>Metazoa</taxon>
        <taxon>Ecdysozoa</taxon>
        <taxon>Arthropoda</taxon>
        <taxon>Chelicerata</taxon>
        <taxon>Arachnida</taxon>
        <taxon>Acari</taxon>
        <taxon>Acariformes</taxon>
        <taxon>Trombidiformes</taxon>
        <taxon>Prostigmata</taxon>
        <taxon>Eleutherengona</taxon>
        <taxon>Heterostigmata</taxon>
        <taxon>Tarsonemoidea</taxon>
        <taxon>Tarsonemidae</taxon>
        <taxon>Polyphagotarsonemus</taxon>
    </lineage>
</organism>
<evidence type="ECO:0000256" key="12">
    <source>
        <dbReference type="ARBA" id="ARBA00023180"/>
    </source>
</evidence>
<feature type="signal peptide" evidence="19">
    <location>
        <begin position="1"/>
        <end position="19"/>
    </location>
</feature>
<evidence type="ECO:0000256" key="16">
    <source>
        <dbReference type="PIRSR" id="PIRSR601508-2"/>
    </source>
</evidence>
<keyword evidence="6 18" id="KW-0812">Transmembrane</keyword>
<evidence type="ECO:0000256" key="18">
    <source>
        <dbReference type="SAM" id="Phobius"/>
    </source>
</evidence>
<evidence type="ECO:0000256" key="10">
    <source>
        <dbReference type="ARBA" id="ARBA00023157"/>
    </source>
</evidence>
<keyword evidence="10 17" id="KW-1015">Disulfide bond</keyword>
<dbReference type="PANTHER" id="PTHR42643">
    <property type="entry name" value="IONOTROPIC RECEPTOR 20A-RELATED"/>
    <property type="match status" value="1"/>
</dbReference>
<evidence type="ECO:0000256" key="14">
    <source>
        <dbReference type="ARBA" id="ARBA00023303"/>
    </source>
</evidence>
<keyword evidence="5" id="KW-1003">Cell membrane</keyword>
<comment type="subcellular location">
    <subcellularLocation>
        <location evidence="1">Cell membrane</location>
        <topology evidence="1">Multi-pass membrane protein</topology>
    </subcellularLocation>
</comment>
<accession>A0AAN0N6H9</accession>
<dbReference type="GO" id="GO:0050906">
    <property type="term" value="P:detection of stimulus involved in sensory perception"/>
    <property type="evidence" value="ECO:0007669"/>
    <property type="project" value="UniProtKB-ARBA"/>
</dbReference>
<dbReference type="GO" id="GO:0005886">
    <property type="term" value="C:plasma membrane"/>
    <property type="evidence" value="ECO:0007669"/>
    <property type="project" value="UniProtKB-SubCell"/>
</dbReference>
<dbReference type="PROSITE" id="PS00264">
    <property type="entry name" value="NEUROHYPOPHYS_HORM"/>
    <property type="match status" value="1"/>
</dbReference>
<feature type="site" description="Interaction with the cone snail toxin Con-ikot-ikot" evidence="16">
    <location>
        <position position="892"/>
    </location>
</feature>
<keyword evidence="12" id="KW-0325">Glycoprotein</keyword>
<keyword evidence="9 18" id="KW-0472">Membrane</keyword>
<name>A0AAN0N6H9_9ACAR</name>
<keyword evidence="14" id="KW-0407">Ion channel</keyword>
<proteinExistence type="evidence at transcript level"/>
<evidence type="ECO:0000256" key="19">
    <source>
        <dbReference type="SAM" id="SignalP"/>
    </source>
</evidence>
<keyword evidence="4" id="KW-0813">Transport</keyword>
<sequence>MNFVLFLLGFLLFFSFTDSCFITNCPPGGKRSIVKKQKNFFKQYLSCETMTFVDQSQVNELDFLLPTVCKMENLSSINCKILKPRCGPKLNGFCNSSNMCCENDNCFEDKNCYDLMREHDKKLLSCIQKNEFNPFLIQPDFQKELSISHSLILDNLKHINDTNLINLNYKFIEDYEKYSQFEIEFCSEYTLIISALSCYENKDLYKKIQEFCKSTLVMSLISPTCERPTVQQGIAFPIIKSENENYISLLIDLKSNLLYKWKDILMVYDDQLDDFVINSIIYSVETINEPGVEKSKITKLPLYSQYNKQDIEKKSLDNVFSYIKENDSSNNILIGTAKIINDFIIKAYEQNLLVNPRKWIVIYTDYFELDLFLSKIISSSGITIVHREFKNEVCEPRVKGCQFKLLIETFHQALNKVIDNNEYNFNNHLKLKTKNRMVSEMTIYLDSINALKSNQNNFKKSLDLKSNNINDELNNELRKSLYCGICDYFLVKSFERKNQKDKIKRKNIIRNLNPDNWVERLTVWKHSERIFYNEKNRHPVNLDKESIKLLNYRLNLRPLEKNPSITKSLADIKDESLEKLNNIYGVHKKKIVKRSVDYHEVKIETRASWQPFKGLLQVSNDPVLMNTGSLSGKHLRIGIVSQTPIINVEIDSTGGCIVNGSTYELINVLREQLNFTYEWVCSKKMNEEGIGYYDDQKQTWNGLLGMIAKKKIDLAANGIYKTKQRVRSKIFTYTIPYDEEVIKVLVKKTPENDEWLFLTPFTYDTWYAVLLSVVLVGPLLYWVNKSSKYYVYYNENDGERLFKLGNCIWYTFGAIVQQGGDNLPNAISGRLLIAFWWLFEIVTIATYSGNLVALLTFPKIIQPIENVEDLLSYHWTMDWAIGKGTQIEEVLKTLKYGQLTKLKPEMNYLDFEKNREKIFEKVASGSLGYIMSEHEARYWISKKYNEQNWCGMFVAKEPIYRAPLHLVLSKDQPEELMKVLNKEIYYCTRSGLTIYWKRNYEVLEDDCMYTLIVHAGDVKKISYIHMIGSFYLLKVGLALSFVVLVLEYLYHLIIQRGNLKFLFNRDKFKLNNFSDDNMTINYLNNLKQTSQINFKNLPYIPGRDTLYPNYLNEKKIGFWTKFINFLCCKSRIISSRIDSADERRQFFDSNLNKYSSNVFTYYSTGNQLKIDEAVMRSWANLQKIPTVNQYNLSPNFQPNFQFRPKVNNNIYNSQYSTVYSNLVPNYNLKKDYNSFIYRK</sequence>
<feature type="site" description="Crucial to convey clamshell closure to channel opening" evidence="16">
    <location>
        <position position="864"/>
    </location>
</feature>
<feature type="domain" description="Ionotropic glutamate receptor L-glutamate and glycine-binding" evidence="21">
    <location>
        <begin position="634"/>
        <end position="749"/>
    </location>
</feature>
<dbReference type="FunFam" id="1.10.287.70:FF:000143">
    <property type="entry name" value="Probable glutamate receptor"/>
    <property type="match status" value="1"/>
</dbReference>
<dbReference type="InterPro" id="IPR001508">
    <property type="entry name" value="Iono_Glu_rcpt_met"/>
</dbReference>
<dbReference type="Pfam" id="PF00060">
    <property type="entry name" value="Lig_chan"/>
    <property type="match status" value="1"/>
</dbReference>
<comment type="similarity">
    <text evidence="3">Belongs to the glutamate-gated ion channel (TC 1.A.10.1) family.</text>
</comment>
<feature type="binding site" evidence="15">
    <location>
        <position position="722"/>
    </location>
    <ligand>
        <name>L-glutamate</name>
        <dbReference type="ChEBI" id="CHEBI:29985"/>
    </ligand>
</feature>
<dbReference type="AlphaFoldDB" id="A0AAN0N6H9"/>
<comment type="similarity">
    <text evidence="2">Belongs to the vasopressin/oxytocin family.</text>
</comment>
<keyword evidence="13" id="KW-1071">Ligand-gated ion channel</keyword>
<evidence type="ECO:0000256" key="7">
    <source>
        <dbReference type="ARBA" id="ARBA00022989"/>
    </source>
</evidence>
<dbReference type="Gene3D" id="1.10.287.70">
    <property type="match status" value="1"/>
</dbReference>
<dbReference type="GO" id="GO:0005576">
    <property type="term" value="C:extracellular region"/>
    <property type="evidence" value="ECO:0007669"/>
    <property type="project" value="InterPro"/>
</dbReference>
<evidence type="ECO:0000256" key="8">
    <source>
        <dbReference type="ARBA" id="ARBA00023065"/>
    </source>
</evidence>
<dbReference type="SUPFAM" id="SSF81324">
    <property type="entry name" value="Voltage-gated potassium channels"/>
    <property type="match status" value="1"/>
</dbReference>
<evidence type="ECO:0000256" key="4">
    <source>
        <dbReference type="ARBA" id="ARBA00022448"/>
    </source>
</evidence>
<feature type="transmembrane region" description="Helical" evidence="18">
    <location>
        <begin position="1030"/>
        <end position="1050"/>
    </location>
</feature>
<keyword evidence="11 22" id="KW-0675">Receptor</keyword>
<dbReference type="InterPro" id="IPR022423">
    <property type="entry name" value="Neurohypophysial_hormone_CS"/>
</dbReference>
<dbReference type="GO" id="GO:0015276">
    <property type="term" value="F:ligand-gated monoatomic ion channel activity"/>
    <property type="evidence" value="ECO:0007669"/>
    <property type="project" value="InterPro"/>
</dbReference>
<dbReference type="PANTHER" id="PTHR42643:SF24">
    <property type="entry name" value="IONOTROPIC RECEPTOR 60A"/>
    <property type="match status" value="1"/>
</dbReference>
<protein>
    <submittedName>
        <fullName evidence="22">Ionotropic receptor 93a</fullName>
    </submittedName>
</protein>
<reference evidence="22" key="1">
    <citation type="submission" date="2024-01" db="EMBL/GenBank/DDBJ databases">
        <title>Genome insights into chemosensory and detoxification machineries of broad mite, Polyphagotarsonemus latus (Tarsonemidae: Acari).</title>
        <authorList>
            <person name="Muthugoundar M."/>
            <person name="P J A."/>
            <person name="Augustine N."/>
        </authorList>
    </citation>
    <scope>NUCLEOTIDE SEQUENCE</scope>
</reference>
<evidence type="ECO:0000259" key="20">
    <source>
        <dbReference type="Pfam" id="PF00060"/>
    </source>
</evidence>
<evidence type="ECO:0000256" key="11">
    <source>
        <dbReference type="ARBA" id="ARBA00023170"/>
    </source>
</evidence>
<feature type="disulfide bond" evidence="17">
    <location>
        <begin position="950"/>
        <end position="1007"/>
    </location>
</feature>
<evidence type="ECO:0000256" key="13">
    <source>
        <dbReference type="ARBA" id="ARBA00023286"/>
    </source>
</evidence>
<feature type="chain" id="PRO_5042983358" evidence="19">
    <location>
        <begin position="20"/>
        <end position="1239"/>
    </location>
</feature>
<dbReference type="InterPro" id="IPR001320">
    <property type="entry name" value="Iontro_rcpt_C"/>
</dbReference>
<evidence type="ECO:0000256" key="17">
    <source>
        <dbReference type="PIRSR" id="PIRSR601508-3"/>
    </source>
</evidence>